<dbReference type="PANTHER" id="PTHR34034">
    <property type="entry name" value="PROTEIN FAM180A-RELATED"/>
    <property type="match status" value="1"/>
</dbReference>
<proteinExistence type="predicted"/>
<dbReference type="OrthoDB" id="8935082at2759"/>
<protein>
    <submittedName>
        <fullName evidence="2">F180B protein</fullName>
    </submittedName>
</protein>
<feature type="region of interest" description="Disordered" evidence="1">
    <location>
        <begin position="1"/>
        <end position="20"/>
    </location>
</feature>
<evidence type="ECO:0000313" key="3">
    <source>
        <dbReference type="Proteomes" id="UP000627253"/>
    </source>
</evidence>
<evidence type="ECO:0000256" key="1">
    <source>
        <dbReference type="SAM" id="MobiDB-lite"/>
    </source>
</evidence>
<sequence length="176" mass="20324">LPDEHPYRRDGANTRTHHHGPEDADIMLEMLWGGLDVQANGTARLRDEELASLRPARRLLRILEDEVPKTPPEVEQHLRYYSLTDSPLLALEFHRLLLTGVYSAYQVRSVQGLDKNLWISFFSQLVDEIFRDLCKGLCPANTTLLLASWPWKEKPSHLASLKHFYHSNVARTERDT</sequence>
<evidence type="ECO:0000313" key="2">
    <source>
        <dbReference type="EMBL" id="NXX46215.1"/>
    </source>
</evidence>
<organism evidence="2 3">
    <name type="scientific">Tricholaema leucomelas</name>
    <name type="common">pied barbet</name>
    <dbReference type="NCBI Taxonomy" id="240729"/>
    <lineage>
        <taxon>Eukaryota</taxon>
        <taxon>Metazoa</taxon>
        <taxon>Chordata</taxon>
        <taxon>Craniata</taxon>
        <taxon>Vertebrata</taxon>
        <taxon>Euteleostomi</taxon>
        <taxon>Archelosauria</taxon>
        <taxon>Archosauria</taxon>
        <taxon>Dinosauria</taxon>
        <taxon>Saurischia</taxon>
        <taxon>Theropoda</taxon>
        <taxon>Coelurosauria</taxon>
        <taxon>Aves</taxon>
        <taxon>Neognathae</taxon>
        <taxon>Neoaves</taxon>
        <taxon>Telluraves</taxon>
        <taxon>Coraciimorphae</taxon>
        <taxon>Piciformes</taxon>
        <taxon>Lybiidae</taxon>
        <taxon>Tricholaema lacrymosa</taxon>
    </lineage>
</organism>
<dbReference type="PANTHER" id="PTHR34034:SF1">
    <property type="entry name" value="PROTEIN FAM180B"/>
    <property type="match status" value="1"/>
</dbReference>
<dbReference type="EMBL" id="WAAF01012949">
    <property type="protein sequence ID" value="NXX46215.1"/>
    <property type="molecule type" value="Genomic_DNA"/>
</dbReference>
<feature type="compositionally biased region" description="Basic and acidic residues" evidence="1">
    <location>
        <begin position="1"/>
        <end position="12"/>
    </location>
</feature>
<keyword evidence="3" id="KW-1185">Reference proteome</keyword>
<dbReference type="InterPro" id="IPR029170">
    <property type="entry name" value="FAM180"/>
</dbReference>
<accession>A0A852IVV1</accession>
<feature type="non-terminal residue" evidence="2">
    <location>
        <position position="176"/>
    </location>
</feature>
<comment type="caution">
    <text evidence="2">The sequence shown here is derived from an EMBL/GenBank/DDBJ whole genome shotgun (WGS) entry which is preliminary data.</text>
</comment>
<reference evidence="2" key="1">
    <citation type="submission" date="2020-02" db="EMBL/GenBank/DDBJ databases">
        <title>Bird 10,000 Genomes (B10K) Project - Family phase.</title>
        <authorList>
            <person name="Zhang G."/>
        </authorList>
    </citation>
    <scope>NUCLEOTIDE SEQUENCE</scope>
    <source>
        <strain evidence="2">B10K-DU-002-37</strain>
        <tissue evidence="2">Muscle</tissue>
    </source>
</reference>
<dbReference type="AlphaFoldDB" id="A0A852IVV1"/>
<name>A0A852IVV1_9PICI</name>
<dbReference type="Pfam" id="PF15173">
    <property type="entry name" value="FAM180"/>
    <property type="match status" value="1"/>
</dbReference>
<gene>
    <name evidence="2" type="primary">Fam180b</name>
    <name evidence="2" type="ORF">TRILEU_R10982</name>
</gene>
<dbReference type="Proteomes" id="UP000627253">
    <property type="component" value="Unassembled WGS sequence"/>
</dbReference>
<feature type="non-terminal residue" evidence="2">
    <location>
        <position position="1"/>
    </location>
</feature>